<reference evidence="1 2" key="1">
    <citation type="journal article" date="2012" name="Stand. Genomic Sci.">
        <title>Complete genome sequencing and analysis of Saprospira grandis str. Lewin, a predatory marine bacterium.</title>
        <authorList>
            <person name="Saw J.H."/>
            <person name="Yuryev A."/>
            <person name="Kanbe M."/>
            <person name="Hou S."/>
            <person name="Young A.G."/>
            <person name="Aizawa S."/>
            <person name="Alam M."/>
        </authorList>
    </citation>
    <scope>NUCLEOTIDE SEQUENCE [LARGE SCALE GENOMIC DNA]</scope>
    <source>
        <strain evidence="1 2">Lewin</strain>
    </source>
</reference>
<name>H6L496_SAPGL</name>
<evidence type="ECO:0000313" key="2">
    <source>
        <dbReference type="Proteomes" id="UP000007519"/>
    </source>
</evidence>
<sequence>MQDSLLIELQLFPSLQYLSKWLGFSVILEGEEHYRKGSFRNRYHLATAQGKLALSVPLEKGKHQQLPVREVKIDYKKDWPKQHWRSIETAYGKAPFFDYYGEEIRAILESRPSHLFALNWAALQFLLEHFQLETPSFTAQFSHQFEAGIDFRNQIRPQQTKAPDPYFAPLPYPQLFEDRLGFLAHLSALDLLFCMGPEAPYYLAQQFKTP</sequence>
<dbReference type="KEGG" id="sgn:SGRA_2351"/>
<dbReference type="OrthoDB" id="1523452at2"/>
<organism evidence="1 2">
    <name type="scientific">Saprospira grandis (strain Lewin)</name>
    <dbReference type="NCBI Taxonomy" id="984262"/>
    <lineage>
        <taxon>Bacteria</taxon>
        <taxon>Pseudomonadati</taxon>
        <taxon>Bacteroidota</taxon>
        <taxon>Saprospiria</taxon>
        <taxon>Saprospirales</taxon>
        <taxon>Saprospiraceae</taxon>
        <taxon>Saprospira</taxon>
    </lineage>
</organism>
<dbReference type="EMBL" id="CP002831">
    <property type="protein sequence ID" value="AFC25080.1"/>
    <property type="molecule type" value="Genomic_DNA"/>
</dbReference>
<accession>H6L496</accession>
<dbReference type="Pfam" id="PF08889">
    <property type="entry name" value="WbqC"/>
    <property type="match status" value="1"/>
</dbReference>
<dbReference type="HOGENOM" id="CLU_079350_1_0_10"/>
<dbReference type="eggNOG" id="COG0224">
    <property type="taxonomic scope" value="Bacteria"/>
</dbReference>
<evidence type="ECO:0000313" key="1">
    <source>
        <dbReference type="EMBL" id="AFC25080.1"/>
    </source>
</evidence>
<keyword evidence="2" id="KW-1185">Reference proteome</keyword>
<dbReference type="RefSeq" id="WP_015692695.1">
    <property type="nucleotide sequence ID" value="NC_016940.1"/>
</dbReference>
<protein>
    <submittedName>
        <fullName evidence="1">WbqC-like family protein</fullName>
    </submittedName>
</protein>
<proteinExistence type="predicted"/>
<dbReference type="Proteomes" id="UP000007519">
    <property type="component" value="Chromosome"/>
</dbReference>
<gene>
    <name evidence="1" type="ordered locus">SGRA_2351</name>
</gene>
<dbReference type="STRING" id="984262.SGRA_2351"/>
<dbReference type="InterPro" id="IPR014985">
    <property type="entry name" value="WbqC"/>
</dbReference>
<dbReference type="AlphaFoldDB" id="H6L496"/>